<evidence type="ECO:0000256" key="8">
    <source>
        <dbReference type="HAMAP-Rule" id="MF_00972"/>
    </source>
</evidence>
<evidence type="ECO:0000313" key="10">
    <source>
        <dbReference type="EMBL" id="AIC91354.1"/>
    </source>
</evidence>
<reference evidence="10 11" key="1">
    <citation type="journal article" date="2014" name="Appl. Environ. Microbiol.">
        <title>Genomic encyclopedia of type strains of the genus Bifidobacterium.</title>
        <authorList>
            <person name="Milani C."/>
            <person name="Lugli G.A."/>
            <person name="Duranti S."/>
            <person name="Turroni F."/>
            <person name="Bottacini F."/>
            <person name="Mangifesta M."/>
            <person name="Sanchez B."/>
            <person name="Viappiani A."/>
            <person name="Mancabelli L."/>
            <person name="Taminiau B."/>
            <person name="Delcenserie V."/>
            <person name="Barrangou R."/>
            <person name="Margolles A."/>
            <person name="van Sinderen D."/>
            <person name="Ventura M."/>
        </authorList>
    </citation>
    <scope>NUCLEOTIDE SEQUENCE [LARGE SCALE GENOMIC DNA]</scope>
    <source>
        <strain evidence="10 11">LMG 11587</strain>
    </source>
</reference>
<keyword evidence="6 8" id="KW-0862">Zinc</keyword>
<dbReference type="PROSITE" id="PS00903">
    <property type="entry name" value="CYT_DCMP_DEAMINASES_1"/>
    <property type="match status" value="1"/>
</dbReference>
<dbReference type="AlphaFoldDB" id="A0A087VSN3"/>
<name>A0A087VSN3_9BIFI</name>
<dbReference type="PANTHER" id="PTHR11079:SF202">
    <property type="entry name" value="TRNA-SPECIFIC ADENOSINE DEAMINASE"/>
    <property type="match status" value="1"/>
</dbReference>
<feature type="active site" description="Proton donor" evidence="8">
    <location>
        <position position="49"/>
    </location>
</feature>
<evidence type="ECO:0000256" key="2">
    <source>
        <dbReference type="ARBA" id="ARBA00011738"/>
    </source>
</evidence>
<keyword evidence="10" id="KW-0436">Ligase</keyword>
<feature type="binding site" evidence="8">
    <location>
        <position position="89"/>
    </location>
    <ligand>
        <name>Zn(2+)</name>
        <dbReference type="ChEBI" id="CHEBI:29105"/>
        <note>catalytic</note>
    </ligand>
</feature>
<evidence type="ECO:0000256" key="3">
    <source>
        <dbReference type="ARBA" id="ARBA00022694"/>
    </source>
</evidence>
<comment type="function">
    <text evidence="8">Catalyzes the deamination of adenosine to inosine at the wobble position 34 of tRNA(Arg2).</text>
</comment>
<dbReference type="EMBL" id="CP006018">
    <property type="protein sequence ID" value="AIC91354.1"/>
    <property type="molecule type" value="Genomic_DNA"/>
</dbReference>
<dbReference type="GO" id="GO:0052717">
    <property type="term" value="F:tRNA-specific adenosine-34 deaminase activity"/>
    <property type="evidence" value="ECO:0007669"/>
    <property type="project" value="UniProtKB-UniRule"/>
</dbReference>
<evidence type="ECO:0000313" key="11">
    <source>
        <dbReference type="Proteomes" id="UP000028569"/>
    </source>
</evidence>
<dbReference type="InterPro" id="IPR016193">
    <property type="entry name" value="Cytidine_deaminase-like"/>
</dbReference>
<gene>
    <name evidence="8" type="primary">tadA</name>
    <name evidence="10" type="ORF">BINDI_0068</name>
</gene>
<dbReference type="GO" id="GO:0008270">
    <property type="term" value="F:zinc ion binding"/>
    <property type="evidence" value="ECO:0007669"/>
    <property type="project" value="UniProtKB-UniRule"/>
</dbReference>
<evidence type="ECO:0000256" key="5">
    <source>
        <dbReference type="ARBA" id="ARBA00022801"/>
    </source>
</evidence>
<feature type="domain" description="CMP/dCMP-type deaminase" evidence="9">
    <location>
        <begin position="1"/>
        <end position="116"/>
    </location>
</feature>
<dbReference type="Gene3D" id="3.40.140.10">
    <property type="entry name" value="Cytidine Deaminase, domain 2"/>
    <property type="match status" value="1"/>
</dbReference>
<dbReference type="KEGG" id="bii:BINDI_0068"/>
<protein>
    <recommendedName>
        <fullName evidence="8">tRNA-specific adenosine deaminase</fullName>
        <ecNumber evidence="8">3.5.4.33</ecNumber>
    </recommendedName>
</protein>
<proteinExistence type="inferred from homology"/>
<accession>A0A087VSN3</accession>
<organism evidence="10 11">
    <name type="scientific">Bifidobacterium [indicum] DSM 20214 = LMG 11587</name>
    <dbReference type="NCBI Taxonomy" id="1341694"/>
    <lineage>
        <taxon>Bacteria</taxon>
        <taxon>Bacillati</taxon>
        <taxon>Actinomycetota</taxon>
        <taxon>Actinomycetes</taxon>
        <taxon>Bifidobacteriales</taxon>
        <taxon>Bifidobacteriaceae</taxon>
        <taxon>Bifidobacterium</taxon>
    </lineage>
</organism>
<dbReference type="OrthoDB" id="9802676at2"/>
<dbReference type="Proteomes" id="UP000028569">
    <property type="component" value="Chromosome"/>
</dbReference>
<dbReference type="InterPro" id="IPR016192">
    <property type="entry name" value="APOBEC/CMP_deaminase_Zn-bd"/>
</dbReference>
<evidence type="ECO:0000259" key="9">
    <source>
        <dbReference type="PROSITE" id="PS51747"/>
    </source>
</evidence>
<dbReference type="PROSITE" id="PS51747">
    <property type="entry name" value="CYT_DCMP_DEAMINASES_2"/>
    <property type="match status" value="1"/>
</dbReference>
<dbReference type="GO" id="GO:0002100">
    <property type="term" value="P:tRNA wobble adenosine to inosine editing"/>
    <property type="evidence" value="ECO:0007669"/>
    <property type="project" value="UniProtKB-UniRule"/>
</dbReference>
<dbReference type="InterPro" id="IPR028883">
    <property type="entry name" value="tRNA_aden_deaminase"/>
</dbReference>
<dbReference type="GO" id="GO:0016874">
    <property type="term" value="F:ligase activity"/>
    <property type="evidence" value="ECO:0007669"/>
    <property type="project" value="UniProtKB-KW"/>
</dbReference>
<comment type="catalytic activity">
    <reaction evidence="7 8">
        <text>adenosine(34) in tRNA + H2O + H(+) = inosine(34) in tRNA + NH4(+)</text>
        <dbReference type="Rhea" id="RHEA:43168"/>
        <dbReference type="Rhea" id="RHEA-COMP:10373"/>
        <dbReference type="Rhea" id="RHEA-COMP:10374"/>
        <dbReference type="ChEBI" id="CHEBI:15377"/>
        <dbReference type="ChEBI" id="CHEBI:15378"/>
        <dbReference type="ChEBI" id="CHEBI:28938"/>
        <dbReference type="ChEBI" id="CHEBI:74411"/>
        <dbReference type="ChEBI" id="CHEBI:82852"/>
        <dbReference type="EC" id="3.5.4.33"/>
    </reaction>
</comment>
<dbReference type="SUPFAM" id="SSF53927">
    <property type="entry name" value="Cytidine deaminase-like"/>
    <property type="match status" value="1"/>
</dbReference>
<evidence type="ECO:0000256" key="7">
    <source>
        <dbReference type="ARBA" id="ARBA00048045"/>
    </source>
</evidence>
<dbReference type="HOGENOM" id="CLU_025810_3_2_11"/>
<dbReference type="CDD" id="cd01285">
    <property type="entry name" value="nucleoside_deaminase"/>
    <property type="match status" value="1"/>
</dbReference>
<dbReference type="HAMAP" id="MF_00972">
    <property type="entry name" value="tRNA_aden_deaminase"/>
    <property type="match status" value="1"/>
</dbReference>
<sequence length="155" mass="16158">MGQALDLAGQAANQGDVPVGAVVLDAHGQVVGRGCNRRQAQGRPLAHAEMEAITQAASAHGPADRADGDRGWDLSGCTMVVTLEPCPMCIGAILACHFDRVVFGAWDPKMGACGSVWDIPRDPHTGPSAEVIGGVEEGACADLLSHFFKARRQDS</sequence>
<keyword evidence="4 8" id="KW-0479">Metal-binding</keyword>
<keyword evidence="3 8" id="KW-0819">tRNA processing</keyword>
<dbReference type="PANTHER" id="PTHR11079">
    <property type="entry name" value="CYTOSINE DEAMINASE FAMILY MEMBER"/>
    <property type="match status" value="1"/>
</dbReference>
<feature type="binding site" evidence="8">
    <location>
        <position position="47"/>
    </location>
    <ligand>
        <name>Zn(2+)</name>
        <dbReference type="ChEBI" id="CHEBI:29105"/>
        <note>catalytic</note>
    </ligand>
</feature>
<evidence type="ECO:0000256" key="1">
    <source>
        <dbReference type="ARBA" id="ARBA00010669"/>
    </source>
</evidence>
<comment type="subunit">
    <text evidence="2 8">Homodimer.</text>
</comment>
<dbReference type="InterPro" id="IPR002125">
    <property type="entry name" value="CMP_dCMP_dom"/>
</dbReference>
<dbReference type="Pfam" id="PF00383">
    <property type="entry name" value="dCMP_cyt_deam_1"/>
    <property type="match status" value="1"/>
</dbReference>
<evidence type="ECO:0000256" key="4">
    <source>
        <dbReference type="ARBA" id="ARBA00022723"/>
    </source>
</evidence>
<feature type="binding site" evidence="8">
    <location>
        <position position="86"/>
    </location>
    <ligand>
        <name>Zn(2+)</name>
        <dbReference type="ChEBI" id="CHEBI:29105"/>
        <note>catalytic</note>
    </ligand>
</feature>
<comment type="similarity">
    <text evidence="1">Belongs to the cytidine and deoxycytidylate deaminase family. ADAT2 subfamily.</text>
</comment>
<comment type="cofactor">
    <cofactor evidence="8">
        <name>Zn(2+)</name>
        <dbReference type="ChEBI" id="CHEBI:29105"/>
    </cofactor>
    <text evidence="8">Binds 1 zinc ion per subunit.</text>
</comment>
<evidence type="ECO:0000256" key="6">
    <source>
        <dbReference type="ARBA" id="ARBA00022833"/>
    </source>
</evidence>
<keyword evidence="5 8" id="KW-0378">Hydrolase</keyword>
<keyword evidence="11" id="KW-1185">Reference proteome</keyword>
<dbReference type="EC" id="3.5.4.33" evidence="8"/>